<dbReference type="Gene3D" id="1.20.1440.120">
    <property type="entry name" value="Recombination protein O, C-terminal domain"/>
    <property type="match status" value="1"/>
</dbReference>
<evidence type="ECO:0000256" key="3">
    <source>
        <dbReference type="ARBA" id="ARBA00021310"/>
    </source>
</evidence>
<dbReference type="GO" id="GO:0006310">
    <property type="term" value="P:DNA recombination"/>
    <property type="evidence" value="ECO:0007669"/>
    <property type="project" value="UniProtKB-KW"/>
</dbReference>
<dbReference type="NCBIfam" id="TIGR00613">
    <property type="entry name" value="reco"/>
    <property type="match status" value="1"/>
</dbReference>
<keyword evidence="4" id="KW-0227">DNA damage</keyword>
<dbReference type="InterPro" id="IPR012340">
    <property type="entry name" value="NA-bd_OB-fold"/>
</dbReference>
<evidence type="ECO:0000256" key="2">
    <source>
        <dbReference type="ARBA" id="ARBA00007452"/>
    </source>
</evidence>
<dbReference type="SUPFAM" id="SSF50249">
    <property type="entry name" value="Nucleic acid-binding proteins"/>
    <property type="match status" value="1"/>
</dbReference>
<protein>
    <recommendedName>
        <fullName evidence="3">DNA repair protein RecO</fullName>
    </recommendedName>
    <alternativeName>
        <fullName evidence="7">Recombination protein O</fullName>
    </alternativeName>
</protein>
<evidence type="ECO:0000256" key="7">
    <source>
        <dbReference type="ARBA" id="ARBA00033409"/>
    </source>
</evidence>
<dbReference type="Pfam" id="PF11967">
    <property type="entry name" value="RecO_N"/>
    <property type="match status" value="1"/>
</dbReference>
<name>A0AAW8JG66_9GAMM</name>
<dbReference type="AlphaFoldDB" id="A0AAW8JG66"/>
<keyword evidence="6" id="KW-0234">DNA repair</keyword>
<evidence type="ECO:0000256" key="1">
    <source>
        <dbReference type="ARBA" id="ARBA00003065"/>
    </source>
</evidence>
<accession>A0AAW8JG66</accession>
<dbReference type="RefSeq" id="WP_308955688.1">
    <property type="nucleotide sequence ID" value="NZ_JAVICY010000006.1"/>
</dbReference>
<sequence length="245" mass="28599">MMRNELLHGYLIHHRKYRERSHIVHLFTQEHGRVDGILRQTPPPQYQPICIQATGRGELKNFSKLEIVNQPVFFFGDAFFSGFYLNEIILRLCPLEESMPETFEQYHLTLTHLQNLSDHPDANIFLRQILRQFEHALLEELGYPLDYETDASQNQILATQHYQFQLSDGFIPISHRSNAALLGAQIMSMQHYEKGMDFNPEQLQLLGKLYRQMISALLGDRPLKSRQLWIQNFASTTQAKVQSKS</sequence>
<dbReference type="Proteomes" id="UP001243195">
    <property type="component" value="Unassembled WGS sequence"/>
</dbReference>
<comment type="caution">
    <text evidence="9">The sequence shown here is derived from an EMBL/GenBank/DDBJ whole genome shotgun (WGS) entry which is preliminary data.</text>
</comment>
<dbReference type="GO" id="GO:0043590">
    <property type="term" value="C:bacterial nucleoid"/>
    <property type="evidence" value="ECO:0007669"/>
    <property type="project" value="TreeGrafter"/>
</dbReference>
<dbReference type="EMBL" id="JAVIDA010000007">
    <property type="protein sequence ID" value="MDQ9071295.1"/>
    <property type="molecule type" value="Genomic_DNA"/>
</dbReference>
<reference evidence="9" key="1">
    <citation type="submission" date="2023-08" db="EMBL/GenBank/DDBJ databases">
        <title>Emergence of clinically-relevant ST2 carbapenem-resistant Acinetobacter baumannii strains in hospital sewages in Zhejiang, East of China.</title>
        <authorList>
            <person name="Kaichao C."/>
            <person name="Zhang R."/>
        </authorList>
    </citation>
    <scope>NUCLEOTIDE SEQUENCE</scope>
    <source>
        <strain evidence="9">M-SY-60</strain>
    </source>
</reference>
<gene>
    <name evidence="9" type="primary">recO</name>
    <name evidence="9" type="ORF">RFH51_07490</name>
</gene>
<comment type="similarity">
    <text evidence="2">Belongs to the RecO family.</text>
</comment>
<keyword evidence="5" id="KW-0233">DNA recombination</keyword>
<evidence type="ECO:0000313" key="10">
    <source>
        <dbReference type="Proteomes" id="UP001243195"/>
    </source>
</evidence>
<dbReference type="InterPro" id="IPR022572">
    <property type="entry name" value="DNA_rep/recomb_RecO_N"/>
</dbReference>
<dbReference type="InterPro" id="IPR042242">
    <property type="entry name" value="RecO_C"/>
</dbReference>
<proteinExistence type="inferred from homology"/>
<dbReference type="Gene3D" id="2.40.50.140">
    <property type="entry name" value="Nucleic acid-binding proteins"/>
    <property type="match status" value="1"/>
</dbReference>
<evidence type="ECO:0000256" key="6">
    <source>
        <dbReference type="ARBA" id="ARBA00023204"/>
    </source>
</evidence>
<comment type="function">
    <text evidence="1">Involved in DNA repair and RecF pathway recombination.</text>
</comment>
<dbReference type="Pfam" id="PF02565">
    <property type="entry name" value="RecO_C"/>
    <property type="match status" value="1"/>
</dbReference>
<dbReference type="GO" id="GO:0006302">
    <property type="term" value="P:double-strand break repair"/>
    <property type="evidence" value="ECO:0007669"/>
    <property type="project" value="TreeGrafter"/>
</dbReference>
<organism evidence="9 10">
    <name type="scientific">Acinetobacter gerneri</name>
    <dbReference type="NCBI Taxonomy" id="202952"/>
    <lineage>
        <taxon>Bacteria</taxon>
        <taxon>Pseudomonadati</taxon>
        <taxon>Pseudomonadota</taxon>
        <taxon>Gammaproteobacteria</taxon>
        <taxon>Moraxellales</taxon>
        <taxon>Moraxellaceae</taxon>
        <taxon>Acinetobacter</taxon>
    </lineage>
</organism>
<feature type="domain" description="DNA replication/recombination mediator RecO N-terminal" evidence="8">
    <location>
        <begin position="2"/>
        <end position="41"/>
    </location>
</feature>
<dbReference type="PANTHER" id="PTHR33991:SF1">
    <property type="entry name" value="DNA REPAIR PROTEIN RECO"/>
    <property type="match status" value="1"/>
</dbReference>
<evidence type="ECO:0000313" key="9">
    <source>
        <dbReference type="EMBL" id="MDQ9071295.1"/>
    </source>
</evidence>
<evidence type="ECO:0000256" key="5">
    <source>
        <dbReference type="ARBA" id="ARBA00023172"/>
    </source>
</evidence>
<dbReference type="PANTHER" id="PTHR33991">
    <property type="entry name" value="DNA REPAIR PROTEIN RECO"/>
    <property type="match status" value="1"/>
</dbReference>
<evidence type="ECO:0000256" key="4">
    <source>
        <dbReference type="ARBA" id="ARBA00022763"/>
    </source>
</evidence>
<dbReference type="InterPro" id="IPR003717">
    <property type="entry name" value="RecO"/>
</dbReference>
<evidence type="ECO:0000259" key="8">
    <source>
        <dbReference type="Pfam" id="PF11967"/>
    </source>
</evidence>